<accession>A0A5N6TQM4</accession>
<dbReference type="Proteomes" id="UP000325780">
    <property type="component" value="Unassembled WGS sequence"/>
</dbReference>
<proteinExistence type="predicted"/>
<dbReference type="PANTHER" id="PTHR37540">
    <property type="entry name" value="TRANSCRIPTION FACTOR (ACR-2), PUTATIVE-RELATED-RELATED"/>
    <property type="match status" value="1"/>
</dbReference>
<sequence length="574" mass="64950">MSPRQQEIIFVNGPTLSRTGDEDSSKARSVLIRRQILDKKTKYRREEAIKRDQLIARRQSDGNHVERVYCSWCRRCNLEQALLGTGQLPPTTGAPCASNGQLILCETHQRLQNVRRISRDRGSQPTAIVSGRMDPFSPLDVAMGPQVDSLVHFALTAIWPAFRCSEYSAQCYQAWMLQQSQNKLLVYSTLWAAAYHREVLRVSYGASDPLPETKEQLYYKGLVLKTLREHVAEYADETWRDSVIMCVLYLAVNDTGRKKIDRDPSPFVAPFVDLQSLSFYGSRDYHALHWGIIQDILRRLGGIHSVKLFGLGWLLSLADLMNAAHSLTKPQYPFVDLHGNISKATAPSLAFPYINKQCPTPGIGFHDLYSLVPPIKSEVVRTFIHLGEYSAVIQWAQKIHLHPETTDQIADTRNQIHHNLFGLPDDSNPVNDVLDLSGFNSPPDQMVEGHRLYLVCRLAAFLYAVHVTFPVPRSSALRAIIVPKLTPMLFLINRRICDALLLWCATVAAIAADGMEEHDSLVHLASELCHDLQITEFSALIMVVQRFAWVDNACRDGCHRLWDKVYKGSVRRDL</sequence>
<keyword evidence="2" id="KW-1185">Reference proteome</keyword>
<dbReference type="OrthoDB" id="3469466at2759"/>
<reference evidence="1 2" key="1">
    <citation type="submission" date="2019-04" db="EMBL/GenBank/DDBJ databases">
        <title>Friends and foes A comparative genomics study of 23 Aspergillus species from section Flavi.</title>
        <authorList>
            <consortium name="DOE Joint Genome Institute"/>
            <person name="Kjaerbolling I."/>
            <person name="Vesth T."/>
            <person name="Frisvad J.C."/>
            <person name="Nybo J.L."/>
            <person name="Theobald S."/>
            <person name="Kildgaard S."/>
            <person name="Isbrandt T."/>
            <person name="Kuo A."/>
            <person name="Sato A."/>
            <person name="Lyhne E.K."/>
            <person name="Kogle M.E."/>
            <person name="Wiebenga A."/>
            <person name="Kun R.S."/>
            <person name="Lubbers R.J."/>
            <person name="Makela M.R."/>
            <person name="Barry K."/>
            <person name="Chovatia M."/>
            <person name="Clum A."/>
            <person name="Daum C."/>
            <person name="Haridas S."/>
            <person name="He G."/>
            <person name="LaButti K."/>
            <person name="Lipzen A."/>
            <person name="Mondo S."/>
            <person name="Riley R."/>
            <person name="Salamov A."/>
            <person name="Simmons B.A."/>
            <person name="Magnuson J.K."/>
            <person name="Henrissat B."/>
            <person name="Mortensen U.H."/>
            <person name="Larsen T.O."/>
            <person name="Devries R.P."/>
            <person name="Grigoriev I.V."/>
            <person name="Machida M."/>
            <person name="Baker S.E."/>
            <person name="Andersen M.R."/>
        </authorList>
    </citation>
    <scope>NUCLEOTIDE SEQUENCE [LARGE SCALE GENOMIC DNA]</scope>
    <source>
        <strain evidence="1 2">IBT 18842</strain>
    </source>
</reference>
<protein>
    <submittedName>
        <fullName evidence="1">Uncharacterized protein</fullName>
    </submittedName>
</protein>
<dbReference type="PANTHER" id="PTHR37540:SF5">
    <property type="entry name" value="TRANSCRIPTION FACTOR DOMAIN-CONTAINING PROTEIN"/>
    <property type="match status" value="1"/>
</dbReference>
<gene>
    <name evidence="1" type="ORF">BDV25DRAFT_15396</name>
</gene>
<organism evidence="1 2">
    <name type="scientific">Aspergillus avenaceus</name>
    <dbReference type="NCBI Taxonomy" id="36643"/>
    <lineage>
        <taxon>Eukaryota</taxon>
        <taxon>Fungi</taxon>
        <taxon>Dikarya</taxon>
        <taxon>Ascomycota</taxon>
        <taxon>Pezizomycotina</taxon>
        <taxon>Eurotiomycetes</taxon>
        <taxon>Eurotiomycetidae</taxon>
        <taxon>Eurotiales</taxon>
        <taxon>Aspergillaceae</taxon>
        <taxon>Aspergillus</taxon>
        <taxon>Aspergillus subgen. Circumdati</taxon>
    </lineage>
</organism>
<dbReference type="EMBL" id="ML742152">
    <property type="protein sequence ID" value="KAE8148635.1"/>
    <property type="molecule type" value="Genomic_DNA"/>
</dbReference>
<dbReference type="AlphaFoldDB" id="A0A5N6TQM4"/>
<evidence type="ECO:0000313" key="2">
    <source>
        <dbReference type="Proteomes" id="UP000325780"/>
    </source>
</evidence>
<evidence type="ECO:0000313" key="1">
    <source>
        <dbReference type="EMBL" id="KAE8148635.1"/>
    </source>
</evidence>
<name>A0A5N6TQM4_ASPAV</name>